<dbReference type="EMBL" id="QJNU01000581">
    <property type="protein sequence ID" value="RYO93809.1"/>
    <property type="molecule type" value="Genomic_DNA"/>
</dbReference>
<gene>
    <name evidence="7" type="ORF">DL764_007928</name>
</gene>
<dbReference type="Gene3D" id="3.30.70.330">
    <property type="match status" value="1"/>
</dbReference>
<keyword evidence="3" id="KW-0539">Nucleus</keyword>
<dbReference type="PROSITE" id="PS50102">
    <property type="entry name" value="RRM"/>
    <property type="match status" value="1"/>
</dbReference>
<feature type="compositionally biased region" description="Basic and acidic residues" evidence="5">
    <location>
        <begin position="49"/>
        <end position="60"/>
    </location>
</feature>
<comment type="subcellular location">
    <subcellularLocation>
        <location evidence="1">Nucleus</location>
        <location evidence="1">Nucleolus</location>
    </subcellularLocation>
</comment>
<dbReference type="STRING" id="155417.A0A4Q4T0Y9"/>
<dbReference type="CDD" id="cd12307">
    <property type="entry name" value="RRM_NIFK_like"/>
    <property type="match status" value="1"/>
</dbReference>
<feature type="domain" description="RRM" evidence="6">
    <location>
        <begin position="166"/>
        <end position="244"/>
    </location>
</feature>
<sequence length="395" mass="43053">MAPELRTRKPKASADTTAKPASKGKTGTSTTKRKAADDASPVAAKKAKPVKETRAKKPTEPKNGLLPSKKSSATKSTKPSKEKKINAQSEDDEEPEAVLADDDHPFSDDEDDETKTLAEVVDSDEEDGAVDAESEAFFKPGQDVGEAPKPSKASKEAAAAPNGETGVLYVGRIPHGFYEYEMRQYFSQFGNILRLRLSRSKRTGASKHYAFLEFEDAAVAEVVQKTMDNYLLFGHVLKCKIVPKSQIHENLWKGANKRFKKVPGNKIAGNKLKKPLTEFGWSERISREEKRRSSRAQKLLEMGYEFEAPKLKEPTDALKERAALEGANDEEPQAIDAPPADTTAAAAEAETASAEPEVANGDLAVKNLTEKNKQDGSKPTGKKAKKASKAKKAKL</sequence>
<reference evidence="7 8" key="1">
    <citation type="submission" date="2018-06" db="EMBL/GenBank/DDBJ databases">
        <title>Complete Genomes of Monosporascus.</title>
        <authorList>
            <person name="Robinson A.J."/>
            <person name="Natvig D.O."/>
        </authorList>
    </citation>
    <scope>NUCLEOTIDE SEQUENCE [LARGE SCALE GENOMIC DNA]</scope>
    <source>
        <strain evidence="7 8">CBS 110550</strain>
    </source>
</reference>
<evidence type="ECO:0000256" key="4">
    <source>
        <dbReference type="PROSITE-ProRule" id="PRU00176"/>
    </source>
</evidence>
<dbReference type="GO" id="GO:0005730">
    <property type="term" value="C:nucleolus"/>
    <property type="evidence" value="ECO:0007669"/>
    <property type="project" value="UniProtKB-SubCell"/>
</dbReference>
<evidence type="ECO:0000313" key="8">
    <source>
        <dbReference type="Proteomes" id="UP000293360"/>
    </source>
</evidence>
<feature type="compositionally biased region" description="Basic residues" evidence="5">
    <location>
        <begin position="380"/>
        <end position="395"/>
    </location>
</feature>
<evidence type="ECO:0000256" key="1">
    <source>
        <dbReference type="ARBA" id="ARBA00004604"/>
    </source>
</evidence>
<proteinExistence type="predicted"/>
<feature type="region of interest" description="Disordered" evidence="5">
    <location>
        <begin position="324"/>
        <end position="395"/>
    </location>
</feature>
<feature type="compositionally biased region" description="Low complexity" evidence="5">
    <location>
        <begin position="147"/>
        <end position="160"/>
    </location>
</feature>
<name>A0A4Q4T0Y9_9PEZI</name>
<evidence type="ECO:0000256" key="5">
    <source>
        <dbReference type="SAM" id="MobiDB-lite"/>
    </source>
</evidence>
<feature type="region of interest" description="Disordered" evidence="5">
    <location>
        <begin position="1"/>
        <end position="115"/>
    </location>
</feature>
<feature type="region of interest" description="Disordered" evidence="5">
    <location>
        <begin position="136"/>
        <end position="160"/>
    </location>
</feature>
<dbReference type="PANTHER" id="PTHR46754">
    <property type="entry name" value="MKI67 FHA DOMAIN-INTERACTING NUCLEOLAR PHOSPHOPROTEIN"/>
    <property type="match status" value="1"/>
</dbReference>
<dbReference type="InterPro" id="IPR012677">
    <property type="entry name" value="Nucleotide-bd_a/b_plait_sf"/>
</dbReference>
<evidence type="ECO:0000256" key="2">
    <source>
        <dbReference type="ARBA" id="ARBA00022884"/>
    </source>
</evidence>
<dbReference type="InterPro" id="IPR035979">
    <property type="entry name" value="RBD_domain_sf"/>
</dbReference>
<organism evidence="7 8">
    <name type="scientific">Monosporascus ibericus</name>
    <dbReference type="NCBI Taxonomy" id="155417"/>
    <lineage>
        <taxon>Eukaryota</taxon>
        <taxon>Fungi</taxon>
        <taxon>Dikarya</taxon>
        <taxon>Ascomycota</taxon>
        <taxon>Pezizomycotina</taxon>
        <taxon>Sordariomycetes</taxon>
        <taxon>Xylariomycetidae</taxon>
        <taxon>Xylariales</taxon>
        <taxon>Xylariales incertae sedis</taxon>
        <taxon>Monosporascus</taxon>
    </lineage>
</organism>
<keyword evidence="8" id="KW-1185">Reference proteome</keyword>
<dbReference type="GO" id="GO:0003723">
    <property type="term" value="F:RNA binding"/>
    <property type="evidence" value="ECO:0007669"/>
    <property type="project" value="UniProtKB-UniRule"/>
</dbReference>
<dbReference type="OrthoDB" id="21467at2759"/>
<evidence type="ECO:0000256" key="3">
    <source>
        <dbReference type="ARBA" id="ARBA00023242"/>
    </source>
</evidence>
<evidence type="ECO:0000313" key="7">
    <source>
        <dbReference type="EMBL" id="RYO93809.1"/>
    </source>
</evidence>
<dbReference type="SMART" id="SM00360">
    <property type="entry name" value="RRM"/>
    <property type="match status" value="1"/>
</dbReference>
<feature type="compositionally biased region" description="Low complexity" evidence="5">
    <location>
        <begin position="337"/>
        <end position="359"/>
    </location>
</feature>
<protein>
    <recommendedName>
        <fullName evidence="6">RRM domain-containing protein</fullName>
    </recommendedName>
</protein>
<dbReference type="Pfam" id="PF00076">
    <property type="entry name" value="RRM_1"/>
    <property type="match status" value="1"/>
</dbReference>
<dbReference type="AlphaFoldDB" id="A0A4Q4T0Y9"/>
<accession>A0A4Q4T0Y9</accession>
<comment type="caution">
    <text evidence="7">The sequence shown here is derived from an EMBL/GenBank/DDBJ whole genome shotgun (WGS) entry which is preliminary data.</text>
</comment>
<dbReference type="Proteomes" id="UP000293360">
    <property type="component" value="Unassembled WGS sequence"/>
</dbReference>
<feature type="compositionally biased region" description="Acidic residues" evidence="5">
    <location>
        <begin position="89"/>
        <end position="100"/>
    </location>
</feature>
<evidence type="ECO:0000259" key="6">
    <source>
        <dbReference type="PROSITE" id="PS50102"/>
    </source>
</evidence>
<keyword evidence="2 4" id="KW-0694">RNA-binding</keyword>
<feature type="compositionally biased region" description="Low complexity" evidence="5">
    <location>
        <begin position="67"/>
        <end position="77"/>
    </location>
</feature>
<dbReference type="InterPro" id="IPR000504">
    <property type="entry name" value="RRM_dom"/>
</dbReference>
<dbReference type="SUPFAM" id="SSF54928">
    <property type="entry name" value="RNA-binding domain, RBD"/>
    <property type="match status" value="1"/>
</dbReference>